<evidence type="ECO:0000256" key="7">
    <source>
        <dbReference type="ARBA" id="ARBA00022777"/>
    </source>
</evidence>
<dbReference type="EMBL" id="MN740309">
    <property type="protein sequence ID" value="QHT99509.1"/>
    <property type="molecule type" value="Genomic_DNA"/>
</dbReference>
<dbReference type="FunFam" id="3.40.50.300:FF:000948">
    <property type="entry name" value="Thymidine kinase"/>
    <property type="match status" value="1"/>
</dbReference>
<dbReference type="InterPro" id="IPR027417">
    <property type="entry name" value="P-loop_NTPase"/>
</dbReference>
<protein>
    <recommendedName>
        <fullName evidence="2">thymidine kinase</fullName>
        <ecNumber evidence="2">2.7.1.21</ecNumber>
    </recommendedName>
</protein>
<evidence type="ECO:0000256" key="8">
    <source>
        <dbReference type="ARBA" id="ARBA00022833"/>
    </source>
</evidence>
<evidence type="ECO:0000256" key="6">
    <source>
        <dbReference type="ARBA" id="ARBA00022741"/>
    </source>
</evidence>
<comment type="similarity">
    <text evidence="1">Belongs to the thymidine kinase family.</text>
</comment>
<evidence type="ECO:0000256" key="2">
    <source>
        <dbReference type="ARBA" id="ARBA00012118"/>
    </source>
</evidence>
<keyword evidence="9" id="KW-0067">ATP-binding</keyword>
<evidence type="ECO:0000256" key="1">
    <source>
        <dbReference type="ARBA" id="ARBA00007587"/>
    </source>
</evidence>
<name>A0A6C0J3S5_9ZZZZ</name>
<evidence type="ECO:0000256" key="9">
    <source>
        <dbReference type="ARBA" id="ARBA00022840"/>
    </source>
</evidence>
<dbReference type="GO" id="GO:0046872">
    <property type="term" value="F:metal ion binding"/>
    <property type="evidence" value="ECO:0007669"/>
    <property type="project" value="UniProtKB-KW"/>
</dbReference>
<dbReference type="PANTHER" id="PTHR11441">
    <property type="entry name" value="THYMIDINE KINASE"/>
    <property type="match status" value="1"/>
</dbReference>
<accession>A0A6C0J3S5</accession>
<dbReference type="GO" id="GO:0071897">
    <property type="term" value="P:DNA biosynthetic process"/>
    <property type="evidence" value="ECO:0007669"/>
    <property type="project" value="UniProtKB-KW"/>
</dbReference>
<dbReference type="SUPFAM" id="SSF52540">
    <property type="entry name" value="P-loop containing nucleoside triphosphate hydrolases"/>
    <property type="match status" value="1"/>
</dbReference>
<organism evidence="11">
    <name type="scientific">viral metagenome</name>
    <dbReference type="NCBI Taxonomy" id="1070528"/>
    <lineage>
        <taxon>unclassified sequences</taxon>
        <taxon>metagenomes</taxon>
        <taxon>organismal metagenomes</taxon>
    </lineage>
</organism>
<evidence type="ECO:0000256" key="10">
    <source>
        <dbReference type="ARBA" id="ARBA00048254"/>
    </source>
</evidence>
<dbReference type="InterPro" id="IPR001267">
    <property type="entry name" value="Thymidine_kinase"/>
</dbReference>
<dbReference type="GO" id="GO:0004797">
    <property type="term" value="F:thymidine kinase activity"/>
    <property type="evidence" value="ECO:0007669"/>
    <property type="project" value="UniProtKB-EC"/>
</dbReference>
<keyword evidence="3" id="KW-0237">DNA synthesis</keyword>
<evidence type="ECO:0000313" key="11">
    <source>
        <dbReference type="EMBL" id="QHT99509.1"/>
    </source>
</evidence>
<dbReference type="Pfam" id="PF00265">
    <property type="entry name" value="TK"/>
    <property type="match status" value="1"/>
</dbReference>
<keyword evidence="5" id="KW-0479">Metal-binding</keyword>
<keyword evidence="7" id="KW-0418">Kinase</keyword>
<evidence type="ECO:0000256" key="5">
    <source>
        <dbReference type="ARBA" id="ARBA00022723"/>
    </source>
</evidence>
<dbReference type="GO" id="GO:0046104">
    <property type="term" value="P:thymidine metabolic process"/>
    <property type="evidence" value="ECO:0007669"/>
    <property type="project" value="TreeGrafter"/>
</dbReference>
<keyword evidence="8" id="KW-0862">Zinc</keyword>
<dbReference type="GO" id="GO:0005524">
    <property type="term" value="F:ATP binding"/>
    <property type="evidence" value="ECO:0007669"/>
    <property type="project" value="UniProtKB-KW"/>
</dbReference>
<reference evidence="11" key="1">
    <citation type="journal article" date="2020" name="Nature">
        <title>Giant virus diversity and host interactions through global metagenomics.</title>
        <authorList>
            <person name="Schulz F."/>
            <person name="Roux S."/>
            <person name="Paez-Espino D."/>
            <person name="Jungbluth S."/>
            <person name="Walsh D.A."/>
            <person name="Denef V.J."/>
            <person name="McMahon K.D."/>
            <person name="Konstantinidis K.T."/>
            <person name="Eloe-Fadrosh E.A."/>
            <person name="Kyrpides N.C."/>
            <person name="Woyke T."/>
        </authorList>
    </citation>
    <scope>NUCLEOTIDE SEQUENCE</scope>
    <source>
        <strain evidence="11">GVMAG-M-3300025699-48</strain>
    </source>
</reference>
<sequence>MTHNGSLDIILGPMFSGKTTRIIELYEKYLSENKKPIAINFANDTRYHDKMLSTHDKRMIPCVQCMNLVDVLLTDDIQNSSIILINEGQFFNDLYDNVILLVEKYKKHVIIGGLDGDFKRVKFGQLCDLLPFCDTVIKLYASCNCGKPAIFSHRVTNEVTQVVIGSSNYIPLCRTCYLDINNLSTTICEGCDNYVLEHNSQPFIEDKQICNNCIDSNLNNKILYNCCNICDKYYHVADDTNDYHEHYDGDVCNLCLPEVINNNITTCIHNSSDNLFNLSGCSDSDSDNDNM</sequence>
<dbReference type="Gene3D" id="3.30.60.20">
    <property type="match status" value="1"/>
</dbReference>
<evidence type="ECO:0000256" key="3">
    <source>
        <dbReference type="ARBA" id="ARBA00022634"/>
    </source>
</evidence>
<dbReference type="SUPFAM" id="SSF57716">
    <property type="entry name" value="Glucocorticoid receptor-like (DNA-binding domain)"/>
    <property type="match status" value="1"/>
</dbReference>
<dbReference type="PANTHER" id="PTHR11441:SF0">
    <property type="entry name" value="THYMIDINE KINASE, CYTOSOLIC"/>
    <property type="match status" value="1"/>
</dbReference>
<dbReference type="AlphaFoldDB" id="A0A6C0J3S5"/>
<comment type="catalytic activity">
    <reaction evidence="10">
        <text>thymidine + ATP = dTMP + ADP + H(+)</text>
        <dbReference type="Rhea" id="RHEA:19129"/>
        <dbReference type="ChEBI" id="CHEBI:15378"/>
        <dbReference type="ChEBI" id="CHEBI:17748"/>
        <dbReference type="ChEBI" id="CHEBI:30616"/>
        <dbReference type="ChEBI" id="CHEBI:63528"/>
        <dbReference type="ChEBI" id="CHEBI:456216"/>
        <dbReference type="EC" id="2.7.1.21"/>
    </reaction>
</comment>
<proteinExistence type="inferred from homology"/>
<dbReference type="Gene3D" id="3.40.50.300">
    <property type="entry name" value="P-loop containing nucleotide triphosphate hydrolases"/>
    <property type="match status" value="1"/>
</dbReference>
<keyword evidence="6" id="KW-0547">Nucleotide-binding</keyword>
<keyword evidence="4" id="KW-0808">Transferase</keyword>
<dbReference type="EC" id="2.7.1.21" evidence="2"/>
<evidence type="ECO:0000256" key="4">
    <source>
        <dbReference type="ARBA" id="ARBA00022679"/>
    </source>
</evidence>